<gene>
    <name evidence="5" type="ORF">D0Y50_06235</name>
</gene>
<proteinExistence type="inferred from homology"/>
<keyword evidence="2" id="KW-0560">Oxidoreductase</keyword>
<protein>
    <submittedName>
        <fullName evidence="5">SDR family NAD(P)-dependent oxidoreductase</fullName>
    </submittedName>
</protein>
<dbReference type="Proteomes" id="UP000262073">
    <property type="component" value="Chromosome"/>
</dbReference>
<sequence>MSVSVEGKTALVTGANRGIGKAIVEAFFEHGVKKVYLAVRDTSSTEALTKQFGDKVETLPVDVTDIASIQALAKKADDVDILVNNAGVMNLYSPLASEAEDALKQEFEINVFGLIRVAQAFAPVLEKTKGTLVQLNSIASIKTFGDMSTYCASKAAAYSITQGLKEKLGEKGVSVLSVHPGPIATDMGKGAGFDDAPGPDTVAAGIIEALESGDFHLFPDPMAKQLGEAYQSYADNIILGDFSV</sequence>
<dbReference type="NCBIfam" id="NF006120">
    <property type="entry name" value="PRK08264.1-6"/>
    <property type="match status" value="1"/>
</dbReference>
<dbReference type="PRINTS" id="PR00080">
    <property type="entry name" value="SDRFAMILY"/>
</dbReference>
<reference evidence="5 6" key="1">
    <citation type="submission" date="2018-08" db="EMBL/GenBank/DDBJ databases">
        <title>Salinimonas sediminis sp. nov., a piezophilic bacterium isolated from a deep-sea sediment sample from the New Britain Trench.</title>
        <authorList>
            <person name="Cao J."/>
        </authorList>
    </citation>
    <scope>NUCLEOTIDE SEQUENCE [LARGE SCALE GENOMIC DNA]</scope>
    <source>
        <strain evidence="5 6">N102</strain>
    </source>
</reference>
<dbReference type="InterPro" id="IPR002347">
    <property type="entry name" value="SDR_fam"/>
</dbReference>
<evidence type="ECO:0000256" key="3">
    <source>
        <dbReference type="RuleBase" id="RU000363"/>
    </source>
</evidence>
<name>A0A346NKE9_9ALTE</name>
<dbReference type="GO" id="GO:0016491">
    <property type="term" value="F:oxidoreductase activity"/>
    <property type="evidence" value="ECO:0007669"/>
    <property type="project" value="UniProtKB-KW"/>
</dbReference>
<dbReference type="RefSeq" id="WP_117315991.1">
    <property type="nucleotide sequence ID" value="NZ_CP031769.1"/>
</dbReference>
<dbReference type="PANTHER" id="PTHR44169:SF6">
    <property type="entry name" value="NADPH-DEPENDENT 1-ACYLDIHYDROXYACETONE PHOSPHATE REDUCTASE"/>
    <property type="match status" value="1"/>
</dbReference>
<dbReference type="SUPFAM" id="SSF51735">
    <property type="entry name" value="NAD(P)-binding Rossmann-fold domains"/>
    <property type="match status" value="1"/>
</dbReference>
<dbReference type="PRINTS" id="PR00081">
    <property type="entry name" value="GDHRDH"/>
</dbReference>
<keyword evidence="6" id="KW-1185">Reference proteome</keyword>
<comment type="similarity">
    <text evidence="1 3">Belongs to the short-chain dehydrogenases/reductases (SDR) family.</text>
</comment>
<feature type="domain" description="Ketoreductase" evidence="4">
    <location>
        <begin position="8"/>
        <end position="186"/>
    </location>
</feature>
<evidence type="ECO:0000313" key="5">
    <source>
        <dbReference type="EMBL" id="AXR06006.1"/>
    </source>
</evidence>
<dbReference type="Gene3D" id="3.40.50.720">
    <property type="entry name" value="NAD(P)-binding Rossmann-like Domain"/>
    <property type="match status" value="1"/>
</dbReference>
<dbReference type="InterPro" id="IPR057326">
    <property type="entry name" value="KR_dom"/>
</dbReference>
<dbReference type="EMBL" id="CP031769">
    <property type="protein sequence ID" value="AXR06006.1"/>
    <property type="molecule type" value="Genomic_DNA"/>
</dbReference>
<dbReference type="PANTHER" id="PTHR44169">
    <property type="entry name" value="NADPH-DEPENDENT 1-ACYLDIHYDROXYACETONE PHOSPHATE REDUCTASE"/>
    <property type="match status" value="1"/>
</dbReference>
<dbReference type="AlphaFoldDB" id="A0A346NKE9"/>
<dbReference type="InterPro" id="IPR036291">
    <property type="entry name" value="NAD(P)-bd_dom_sf"/>
</dbReference>
<organism evidence="5 6">
    <name type="scientific">Salinimonas sediminis</name>
    <dbReference type="NCBI Taxonomy" id="2303538"/>
    <lineage>
        <taxon>Bacteria</taxon>
        <taxon>Pseudomonadati</taxon>
        <taxon>Pseudomonadota</taxon>
        <taxon>Gammaproteobacteria</taxon>
        <taxon>Alteromonadales</taxon>
        <taxon>Alteromonadaceae</taxon>
        <taxon>Alteromonas/Salinimonas group</taxon>
        <taxon>Salinimonas</taxon>
    </lineage>
</organism>
<dbReference type="Pfam" id="PF00106">
    <property type="entry name" value="adh_short"/>
    <property type="match status" value="1"/>
</dbReference>
<accession>A0A346NKE9</accession>
<dbReference type="KEGG" id="salm:D0Y50_06235"/>
<evidence type="ECO:0000256" key="1">
    <source>
        <dbReference type="ARBA" id="ARBA00006484"/>
    </source>
</evidence>
<evidence type="ECO:0000313" key="6">
    <source>
        <dbReference type="Proteomes" id="UP000262073"/>
    </source>
</evidence>
<dbReference type="SMART" id="SM00822">
    <property type="entry name" value="PKS_KR"/>
    <property type="match status" value="1"/>
</dbReference>
<evidence type="ECO:0000259" key="4">
    <source>
        <dbReference type="SMART" id="SM00822"/>
    </source>
</evidence>
<evidence type="ECO:0000256" key="2">
    <source>
        <dbReference type="ARBA" id="ARBA00023002"/>
    </source>
</evidence>
<dbReference type="OrthoDB" id="154414at2"/>